<dbReference type="InterPro" id="IPR010982">
    <property type="entry name" value="Lambda_DNA-bd_dom_sf"/>
</dbReference>
<protein>
    <submittedName>
        <fullName evidence="3">Helix-turn-helix transcriptional regulator</fullName>
    </submittedName>
</protein>
<dbReference type="SMART" id="SM00530">
    <property type="entry name" value="HTH_XRE"/>
    <property type="match status" value="1"/>
</dbReference>
<dbReference type="Gene3D" id="3.30.450.180">
    <property type="match status" value="1"/>
</dbReference>
<proteinExistence type="predicted"/>
<gene>
    <name evidence="3" type="ORF">GCM10009759_45300</name>
</gene>
<organism evidence="3 4">
    <name type="scientific">Kitasatospora saccharophila</name>
    <dbReference type="NCBI Taxonomy" id="407973"/>
    <lineage>
        <taxon>Bacteria</taxon>
        <taxon>Bacillati</taxon>
        <taxon>Actinomycetota</taxon>
        <taxon>Actinomycetes</taxon>
        <taxon>Kitasatosporales</taxon>
        <taxon>Streptomycetaceae</taxon>
        <taxon>Kitasatospora</taxon>
    </lineage>
</organism>
<comment type="caution">
    <text evidence="3">The sequence shown here is derived from an EMBL/GenBank/DDBJ whole genome shotgun (WGS) entry which is preliminary data.</text>
</comment>
<feature type="region of interest" description="Disordered" evidence="1">
    <location>
        <begin position="1"/>
        <end position="38"/>
    </location>
</feature>
<evidence type="ECO:0000313" key="4">
    <source>
        <dbReference type="Proteomes" id="UP001500897"/>
    </source>
</evidence>
<dbReference type="Proteomes" id="UP001500897">
    <property type="component" value="Unassembled WGS sequence"/>
</dbReference>
<reference evidence="3 4" key="1">
    <citation type="journal article" date="2019" name="Int. J. Syst. Evol. Microbiol.">
        <title>The Global Catalogue of Microorganisms (GCM) 10K type strain sequencing project: providing services to taxonomists for standard genome sequencing and annotation.</title>
        <authorList>
            <consortium name="The Broad Institute Genomics Platform"/>
            <consortium name="The Broad Institute Genome Sequencing Center for Infectious Disease"/>
            <person name="Wu L."/>
            <person name="Ma J."/>
        </authorList>
    </citation>
    <scope>NUCLEOTIDE SEQUENCE [LARGE SCALE GENOMIC DNA]</scope>
    <source>
        <strain evidence="3 4">JCM 14559</strain>
    </source>
</reference>
<dbReference type="CDD" id="cd00093">
    <property type="entry name" value="HTH_XRE"/>
    <property type="match status" value="1"/>
</dbReference>
<dbReference type="InterPro" id="IPR041413">
    <property type="entry name" value="MLTR_LBD"/>
</dbReference>
<dbReference type="Gene3D" id="1.10.260.40">
    <property type="entry name" value="lambda repressor-like DNA-binding domains"/>
    <property type="match status" value="1"/>
</dbReference>
<dbReference type="RefSeq" id="WP_344554375.1">
    <property type="nucleotide sequence ID" value="NZ_BAAANS010000031.1"/>
</dbReference>
<sequence length="288" mass="31856">MSGSPQRRQELAAFLRSRRERRTPEAAGLPGTGRRRTPGLRREELAALAGVSASWYTWLEQGRRIRVSRQVLAGLSGALGLDQVEHAHLFRLADEVPPGAQPGAPDGAADRLSANYRLLLDQLDPNPAFMTGPRFDVLAWNLGQQALFGGFDQVAPADRNMLWLMFMSPELRAVHEDWEQEAAHAVALFRSQAGDRLLRPEYAALVARLREASPEFRALWERHDLVGYTPRSRTFVHPRYGRLTLDYVKLHAADGEPTLVAHLLPPGSAVAAEIARLVAAERAATDAP</sequence>
<dbReference type="EMBL" id="BAAANS010000031">
    <property type="protein sequence ID" value="GAA2106774.1"/>
    <property type="molecule type" value="Genomic_DNA"/>
</dbReference>
<dbReference type="Pfam" id="PF13560">
    <property type="entry name" value="HTH_31"/>
    <property type="match status" value="1"/>
</dbReference>
<accession>A0ABN2X9F6</accession>
<evidence type="ECO:0000313" key="3">
    <source>
        <dbReference type="EMBL" id="GAA2106774.1"/>
    </source>
</evidence>
<keyword evidence="4" id="KW-1185">Reference proteome</keyword>
<dbReference type="InterPro" id="IPR001387">
    <property type="entry name" value="Cro/C1-type_HTH"/>
</dbReference>
<feature type="domain" description="HTH cro/C1-type" evidence="2">
    <location>
        <begin position="14"/>
        <end position="86"/>
    </location>
</feature>
<dbReference type="Pfam" id="PF17765">
    <property type="entry name" value="MLTR_LBD"/>
    <property type="match status" value="1"/>
</dbReference>
<dbReference type="SUPFAM" id="SSF47413">
    <property type="entry name" value="lambda repressor-like DNA-binding domains"/>
    <property type="match status" value="1"/>
</dbReference>
<name>A0ABN2X9F6_9ACTN</name>
<evidence type="ECO:0000256" key="1">
    <source>
        <dbReference type="SAM" id="MobiDB-lite"/>
    </source>
</evidence>
<evidence type="ECO:0000259" key="2">
    <source>
        <dbReference type="SMART" id="SM00530"/>
    </source>
</evidence>
<dbReference type="PANTHER" id="PTHR35010">
    <property type="entry name" value="BLL4672 PROTEIN-RELATED"/>
    <property type="match status" value="1"/>
</dbReference>